<reference evidence="1" key="1">
    <citation type="submission" date="2015-01" db="EMBL/GenBank/DDBJ databases">
        <title>The Genome Sequence of Cladophialophora bantiana CBS 173.52.</title>
        <authorList>
            <consortium name="The Broad Institute Genomics Platform"/>
            <person name="Cuomo C."/>
            <person name="de Hoog S."/>
            <person name="Gorbushina A."/>
            <person name="Stielow B."/>
            <person name="Teixiera M."/>
            <person name="Abouelleil A."/>
            <person name="Chapman S.B."/>
            <person name="Priest M."/>
            <person name="Young S.K."/>
            <person name="Wortman J."/>
            <person name="Nusbaum C."/>
            <person name="Birren B."/>
        </authorList>
    </citation>
    <scope>NUCLEOTIDE SEQUENCE [LARGE SCALE GENOMIC DNA]</scope>
    <source>
        <strain evidence="1">CBS 173.52</strain>
    </source>
</reference>
<dbReference type="OrthoDB" id="10638311at2759"/>
<dbReference type="HOGENOM" id="CLU_983533_0_0_1"/>
<protein>
    <recommendedName>
        <fullName evidence="3">Prion-inhibition and propagation HeLo domain-containing protein</fullName>
    </recommendedName>
</protein>
<evidence type="ECO:0000313" key="1">
    <source>
        <dbReference type="EMBL" id="KIW97866.1"/>
    </source>
</evidence>
<dbReference type="Proteomes" id="UP000053789">
    <property type="component" value="Unassembled WGS sequence"/>
</dbReference>
<dbReference type="VEuPathDB" id="FungiDB:Z519_01450"/>
<evidence type="ECO:0008006" key="3">
    <source>
        <dbReference type="Google" id="ProtNLM"/>
    </source>
</evidence>
<dbReference type="RefSeq" id="XP_016624535.1">
    <property type="nucleotide sequence ID" value="XM_016759207.1"/>
</dbReference>
<dbReference type="EMBL" id="KN846981">
    <property type="protein sequence ID" value="KIW97866.1"/>
    <property type="molecule type" value="Genomic_DNA"/>
</dbReference>
<evidence type="ECO:0000313" key="2">
    <source>
        <dbReference type="Proteomes" id="UP000053789"/>
    </source>
</evidence>
<keyword evidence="2" id="KW-1185">Reference proteome</keyword>
<gene>
    <name evidence="1" type="ORF">Z519_01450</name>
</gene>
<dbReference type="AlphaFoldDB" id="A0A0D2F6U9"/>
<organism evidence="1 2">
    <name type="scientific">Cladophialophora bantiana (strain ATCC 10958 / CBS 173.52 / CDC B-1940 / NIH 8579)</name>
    <name type="common">Xylohypha bantiana</name>
    <dbReference type="NCBI Taxonomy" id="1442370"/>
    <lineage>
        <taxon>Eukaryota</taxon>
        <taxon>Fungi</taxon>
        <taxon>Dikarya</taxon>
        <taxon>Ascomycota</taxon>
        <taxon>Pezizomycotina</taxon>
        <taxon>Eurotiomycetes</taxon>
        <taxon>Chaetothyriomycetidae</taxon>
        <taxon>Chaetothyriales</taxon>
        <taxon>Herpotrichiellaceae</taxon>
        <taxon>Cladophialophora</taxon>
    </lineage>
</organism>
<dbReference type="GeneID" id="27694378"/>
<name>A0A0D2F6U9_CLAB1</name>
<proteinExistence type="predicted"/>
<sequence length="283" mass="32977">MNHWTVANFIWMYGTSLYLHHQRLSALAETLPNEFQRVRRRSMYLSLALQNFGEALREIEFKDLEPNHRRNQDVLEMVEKESSALFEVVRGMQELMKIPDSGVWDSIYSWIGFSSPPKEWQMKSDRLLSEIEEIGFALESINHVVTACNARKLSELSDGLEQLKIRQSDTIKRFRLWFQGQRWSRIRSRHVMTADIGKDPKLGFLDDTTAVILVGEIGNVDNILAFFIWYAKDGKKTRFYKEEELIVLEKDRLTLEFRNPKGTYIPQIALLAPVITVVQGHIS</sequence>
<accession>A0A0D2F6U9</accession>